<evidence type="ECO:0000313" key="2">
    <source>
        <dbReference type="EMBL" id="MPC87514.1"/>
    </source>
</evidence>
<feature type="region of interest" description="Disordered" evidence="1">
    <location>
        <begin position="1"/>
        <end position="41"/>
    </location>
</feature>
<organism evidence="2 3">
    <name type="scientific">Portunus trituberculatus</name>
    <name type="common">Swimming crab</name>
    <name type="synonym">Neptunus trituberculatus</name>
    <dbReference type="NCBI Taxonomy" id="210409"/>
    <lineage>
        <taxon>Eukaryota</taxon>
        <taxon>Metazoa</taxon>
        <taxon>Ecdysozoa</taxon>
        <taxon>Arthropoda</taxon>
        <taxon>Crustacea</taxon>
        <taxon>Multicrustacea</taxon>
        <taxon>Malacostraca</taxon>
        <taxon>Eumalacostraca</taxon>
        <taxon>Eucarida</taxon>
        <taxon>Decapoda</taxon>
        <taxon>Pleocyemata</taxon>
        <taxon>Brachyura</taxon>
        <taxon>Eubrachyura</taxon>
        <taxon>Portunoidea</taxon>
        <taxon>Portunidae</taxon>
        <taxon>Portuninae</taxon>
        <taxon>Portunus</taxon>
    </lineage>
</organism>
<accession>A0A5B7J4S5</accession>
<proteinExistence type="predicted"/>
<evidence type="ECO:0000313" key="3">
    <source>
        <dbReference type="Proteomes" id="UP000324222"/>
    </source>
</evidence>
<evidence type="ECO:0000256" key="1">
    <source>
        <dbReference type="SAM" id="MobiDB-lite"/>
    </source>
</evidence>
<dbReference type="AlphaFoldDB" id="A0A5B7J4S5"/>
<name>A0A5B7J4S5_PORTR</name>
<gene>
    <name evidence="2" type="ORF">E2C01_082377</name>
</gene>
<sequence>MALKGLTSRTNTKQHPTKETRRKKISIKEKLNTQNRSEGQENKVVLSDKNKGLVGRPEKLVGVSSFTQQSLQRLQLYTITCAEVTSIFQRSQFPRTFMAVRSEETVMADR</sequence>
<protein>
    <submittedName>
        <fullName evidence="2">Uncharacterized protein</fullName>
    </submittedName>
</protein>
<keyword evidence="3" id="KW-1185">Reference proteome</keyword>
<dbReference type="Proteomes" id="UP000324222">
    <property type="component" value="Unassembled WGS sequence"/>
</dbReference>
<reference evidence="2 3" key="1">
    <citation type="submission" date="2019-05" db="EMBL/GenBank/DDBJ databases">
        <title>Another draft genome of Portunus trituberculatus and its Hox gene families provides insights of decapod evolution.</title>
        <authorList>
            <person name="Jeong J.-H."/>
            <person name="Song I."/>
            <person name="Kim S."/>
            <person name="Choi T."/>
            <person name="Kim D."/>
            <person name="Ryu S."/>
            <person name="Kim W."/>
        </authorList>
    </citation>
    <scope>NUCLEOTIDE SEQUENCE [LARGE SCALE GENOMIC DNA]</scope>
    <source>
        <tissue evidence="2">Muscle</tissue>
    </source>
</reference>
<dbReference type="EMBL" id="VSRR010074746">
    <property type="protein sequence ID" value="MPC87514.1"/>
    <property type="molecule type" value="Genomic_DNA"/>
</dbReference>
<comment type="caution">
    <text evidence="2">The sequence shown here is derived from an EMBL/GenBank/DDBJ whole genome shotgun (WGS) entry which is preliminary data.</text>
</comment>